<dbReference type="EC" id="3.5.2.3" evidence="3"/>
<dbReference type="UniPathway" id="UPA00070">
    <property type="reaction ID" value="UER00117"/>
</dbReference>
<sequence>MLKVVAPLTARQFQRAIIMPNLKPPVRTLQEAAHYRERIMEAIPGDISFTPLMTLYLTDQTTSEEIEASHASGFVKACKLYPAGATTNSAFGVTSMEKVSTALRTMEQVGMVLCIHGESTAPGVDIFDKEAEFVSAVLPKVLTDFPNLKIVLEHVTTMQAVDLVLKTPGNRLAATITAHHLLYSRQAIFEGAKIHPHMFCLPVLKRELHRQALLKAILNDADGKLFAGTDSAPHPESSKICSEGCAGIFTGHAAVELYAEAFEEAGALLKLEAFLSENGAKFYGLDLNDDRLTLRKSPHVGPLKIIVPGSDPIVPLRSGQSIAWTLSSDENS</sequence>
<evidence type="ECO:0000256" key="5">
    <source>
        <dbReference type="ARBA" id="ARBA00022801"/>
    </source>
</evidence>
<reference evidence="10" key="1">
    <citation type="journal article" date="2013" name="Proc. Natl. Acad. Sci. U.S.A.">
        <title>Genome structure and metabolic features in the red seaweed Chondrus crispus shed light on evolution of the Archaeplastida.</title>
        <authorList>
            <person name="Collen J."/>
            <person name="Porcel B."/>
            <person name="Carre W."/>
            <person name="Ball S.G."/>
            <person name="Chaparro C."/>
            <person name="Tonon T."/>
            <person name="Barbeyron T."/>
            <person name="Michel G."/>
            <person name="Noel B."/>
            <person name="Valentin K."/>
            <person name="Elias M."/>
            <person name="Artiguenave F."/>
            <person name="Arun A."/>
            <person name="Aury J.M."/>
            <person name="Barbosa-Neto J.F."/>
            <person name="Bothwell J.H."/>
            <person name="Bouget F.Y."/>
            <person name="Brillet L."/>
            <person name="Cabello-Hurtado F."/>
            <person name="Capella-Gutierrez S."/>
            <person name="Charrier B."/>
            <person name="Cladiere L."/>
            <person name="Cock J.M."/>
            <person name="Coelho S.M."/>
            <person name="Colleoni C."/>
            <person name="Czjzek M."/>
            <person name="Da Silva C."/>
            <person name="Delage L."/>
            <person name="Denoeud F."/>
            <person name="Deschamps P."/>
            <person name="Dittami S.M."/>
            <person name="Gabaldon T."/>
            <person name="Gachon C.M."/>
            <person name="Groisillier A."/>
            <person name="Herve C."/>
            <person name="Jabbari K."/>
            <person name="Katinka M."/>
            <person name="Kloareg B."/>
            <person name="Kowalczyk N."/>
            <person name="Labadie K."/>
            <person name="Leblanc C."/>
            <person name="Lopez P.J."/>
            <person name="McLachlan D.H."/>
            <person name="Meslet-Cladiere L."/>
            <person name="Moustafa A."/>
            <person name="Nehr Z."/>
            <person name="Nyvall Collen P."/>
            <person name="Panaud O."/>
            <person name="Partensky F."/>
            <person name="Poulain J."/>
            <person name="Rensing S.A."/>
            <person name="Rousvoal S."/>
            <person name="Samson G."/>
            <person name="Symeonidi A."/>
            <person name="Weissenbach J."/>
            <person name="Zambounis A."/>
            <person name="Wincker P."/>
            <person name="Boyen C."/>
        </authorList>
    </citation>
    <scope>NUCLEOTIDE SEQUENCE [LARGE SCALE GENOMIC DNA]</scope>
    <source>
        <strain evidence="10">cv. Stackhouse</strain>
    </source>
</reference>
<dbReference type="OMA" id="TLHHISM"/>
<dbReference type="PhylomeDB" id="R7QM94"/>
<dbReference type="GeneID" id="17326223"/>
<evidence type="ECO:0000256" key="2">
    <source>
        <dbReference type="ARBA" id="ARBA00005631"/>
    </source>
</evidence>
<dbReference type="EMBL" id="HG001949">
    <property type="protein sequence ID" value="CDF38601.1"/>
    <property type="molecule type" value="Genomic_DNA"/>
</dbReference>
<evidence type="ECO:0000256" key="1">
    <source>
        <dbReference type="ARBA" id="ARBA00004880"/>
    </source>
</evidence>
<dbReference type="GO" id="GO:0044205">
    <property type="term" value="P:'de novo' UMP biosynthetic process"/>
    <property type="evidence" value="ECO:0007669"/>
    <property type="project" value="UniProtKB-UniPathway"/>
</dbReference>
<gene>
    <name evidence="9" type="ORF">CHC_T00006412001</name>
</gene>
<dbReference type="GO" id="GO:0004151">
    <property type="term" value="F:dihydroorotase activity"/>
    <property type="evidence" value="ECO:0007669"/>
    <property type="project" value="UniProtKB-EC"/>
</dbReference>
<dbReference type="STRING" id="2769.R7QM94"/>
<evidence type="ECO:0000313" key="10">
    <source>
        <dbReference type="Proteomes" id="UP000012073"/>
    </source>
</evidence>
<dbReference type="InterPro" id="IPR032466">
    <property type="entry name" value="Metal_Hydrolase"/>
</dbReference>
<dbReference type="GO" id="GO:0046872">
    <property type="term" value="F:metal ion binding"/>
    <property type="evidence" value="ECO:0007669"/>
    <property type="project" value="UniProtKB-KW"/>
</dbReference>
<evidence type="ECO:0000313" key="9">
    <source>
        <dbReference type="EMBL" id="CDF38601.1"/>
    </source>
</evidence>
<proteinExistence type="inferred from homology"/>
<keyword evidence="10" id="KW-1185">Reference proteome</keyword>
<dbReference type="SUPFAM" id="SSF51556">
    <property type="entry name" value="Metallo-dependent hydrolases"/>
    <property type="match status" value="1"/>
</dbReference>
<dbReference type="PIRSF" id="PIRSF001237">
    <property type="entry name" value="DHOdimr"/>
    <property type="match status" value="1"/>
</dbReference>
<dbReference type="KEGG" id="ccp:CHC_T00006412001"/>
<evidence type="ECO:0000259" key="8">
    <source>
        <dbReference type="Pfam" id="PF01979"/>
    </source>
</evidence>
<dbReference type="GO" id="GO:0005829">
    <property type="term" value="C:cytosol"/>
    <property type="evidence" value="ECO:0007669"/>
    <property type="project" value="TreeGrafter"/>
</dbReference>
<feature type="domain" description="Amidohydrolase-related" evidence="8">
    <location>
        <begin position="10"/>
        <end position="286"/>
    </location>
</feature>
<keyword evidence="6" id="KW-0862">Zinc</keyword>
<dbReference type="OrthoDB" id="1670005at2759"/>
<evidence type="ECO:0000256" key="7">
    <source>
        <dbReference type="ARBA" id="ARBA00022975"/>
    </source>
</evidence>
<protein>
    <recommendedName>
        <fullName evidence="3">dihydroorotase</fullName>
        <ecNumber evidence="3">3.5.2.3</ecNumber>
    </recommendedName>
</protein>
<evidence type="ECO:0000256" key="6">
    <source>
        <dbReference type="ARBA" id="ARBA00022833"/>
    </source>
</evidence>
<dbReference type="NCBIfam" id="TIGR00856">
    <property type="entry name" value="pyrC_dimer"/>
    <property type="match status" value="1"/>
</dbReference>
<dbReference type="PANTHER" id="PTHR43137:SF1">
    <property type="entry name" value="DIHYDROOROTASE"/>
    <property type="match status" value="1"/>
</dbReference>
<dbReference type="PROSITE" id="PS00483">
    <property type="entry name" value="DIHYDROOROTASE_2"/>
    <property type="match status" value="1"/>
</dbReference>
<evidence type="ECO:0000256" key="4">
    <source>
        <dbReference type="ARBA" id="ARBA00022723"/>
    </source>
</evidence>
<name>R7QM94_CHOCR</name>
<organism evidence="9 10">
    <name type="scientific">Chondrus crispus</name>
    <name type="common">Carrageen Irish moss</name>
    <name type="synonym">Polymorpha crispa</name>
    <dbReference type="NCBI Taxonomy" id="2769"/>
    <lineage>
        <taxon>Eukaryota</taxon>
        <taxon>Rhodophyta</taxon>
        <taxon>Florideophyceae</taxon>
        <taxon>Rhodymeniophycidae</taxon>
        <taxon>Gigartinales</taxon>
        <taxon>Gigartinaceae</taxon>
        <taxon>Chondrus</taxon>
    </lineage>
</organism>
<dbReference type="PANTHER" id="PTHR43137">
    <property type="entry name" value="DIHYDROOROTASE"/>
    <property type="match status" value="1"/>
</dbReference>
<dbReference type="GO" id="GO:0006207">
    <property type="term" value="P:'de novo' pyrimidine nucleobase biosynthetic process"/>
    <property type="evidence" value="ECO:0007669"/>
    <property type="project" value="TreeGrafter"/>
</dbReference>
<evidence type="ECO:0000256" key="3">
    <source>
        <dbReference type="ARBA" id="ARBA00012860"/>
    </source>
</evidence>
<dbReference type="AlphaFoldDB" id="R7QM94"/>
<keyword evidence="4" id="KW-0479">Metal-binding</keyword>
<comment type="similarity">
    <text evidence="2">Belongs to the metallo-dependent hydrolases superfamily. DHOase family. Class II DHOase subfamily.</text>
</comment>
<dbReference type="Gene3D" id="3.20.20.140">
    <property type="entry name" value="Metal-dependent hydrolases"/>
    <property type="match status" value="1"/>
</dbReference>
<comment type="pathway">
    <text evidence="1">Pyrimidine metabolism; UMP biosynthesis via de novo pathway; (S)-dihydroorotate from bicarbonate: step 3/3.</text>
</comment>
<dbReference type="Gramene" id="CDF38601">
    <property type="protein sequence ID" value="CDF38601"/>
    <property type="gene ID" value="CHC_T00006412001"/>
</dbReference>
<dbReference type="HAMAP" id="MF_00219">
    <property type="entry name" value="PyrC_classII"/>
    <property type="match status" value="1"/>
</dbReference>
<keyword evidence="5" id="KW-0378">Hydrolase</keyword>
<accession>R7QM94</accession>
<dbReference type="InterPro" id="IPR002195">
    <property type="entry name" value="Dihydroorotase_CS"/>
</dbReference>
<keyword evidence="7" id="KW-0665">Pyrimidine biosynthesis</keyword>
<dbReference type="InterPro" id="IPR006680">
    <property type="entry name" value="Amidohydro-rel"/>
</dbReference>
<dbReference type="Proteomes" id="UP000012073">
    <property type="component" value="Unassembled WGS sequence"/>
</dbReference>
<dbReference type="InterPro" id="IPR004721">
    <property type="entry name" value="DHOdimr"/>
</dbReference>
<dbReference type="RefSeq" id="XP_005718506.1">
    <property type="nucleotide sequence ID" value="XM_005718449.1"/>
</dbReference>
<dbReference type="Pfam" id="PF01979">
    <property type="entry name" value="Amidohydro_1"/>
    <property type="match status" value="1"/>
</dbReference>